<comment type="similarity">
    <text evidence="1">Belongs to the carotenoid oxygenase family.</text>
</comment>
<keyword evidence="2 5" id="KW-0479">Metal-binding</keyword>
<feature type="binding site" evidence="5">
    <location>
        <position position="365"/>
    </location>
    <ligand>
        <name>Fe cation</name>
        <dbReference type="ChEBI" id="CHEBI:24875"/>
        <note>catalytic</note>
    </ligand>
</feature>
<protein>
    <submittedName>
        <fullName evidence="6">Uncharacterized protein</fullName>
    </submittedName>
</protein>
<accession>A0A7R9HJH2</accession>
<dbReference type="InterPro" id="IPR004294">
    <property type="entry name" value="Carotenoid_Oase"/>
</dbReference>
<dbReference type="GO" id="GO:0010436">
    <property type="term" value="F:carotenoid dioxygenase activity"/>
    <property type="evidence" value="ECO:0007669"/>
    <property type="project" value="TreeGrafter"/>
</dbReference>
<dbReference type="EMBL" id="OB792804">
    <property type="protein sequence ID" value="CAD7424558.1"/>
    <property type="molecule type" value="Genomic_DNA"/>
</dbReference>
<feature type="binding site" evidence="5">
    <location>
        <position position="297"/>
    </location>
    <ligand>
        <name>Fe cation</name>
        <dbReference type="ChEBI" id="CHEBI:24875"/>
        <note>catalytic</note>
    </ligand>
</feature>
<keyword evidence="4 5" id="KW-0408">Iron</keyword>
<dbReference type="GO" id="GO:0042574">
    <property type="term" value="P:retinal metabolic process"/>
    <property type="evidence" value="ECO:0007669"/>
    <property type="project" value="TreeGrafter"/>
</dbReference>
<evidence type="ECO:0000256" key="4">
    <source>
        <dbReference type="ARBA" id="ARBA00023004"/>
    </source>
</evidence>
<dbReference type="GO" id="GO:0016121">
    <property type="term" value="P:carotene catabolic process"/>
    <property type="evidence" value="ECO:0007669"/>
    <property type="project" value="TreeGrafter"/>
</dbReference>
<dbReference type="Pfam" id="PF03055">
    <property type="entry name" value="RPE65"/>
    <property type="match status" value="1"/>
</dbReference>
<evidence type="ECO:0000313" key="6">
    <source>
        <dbReference type="EMBL" id="CAD7424558.1"/>
    </source>
</evidence>
<sequence>MAASLSVVTLIAKRPSGKMWKFYFSYPYPISAGQVTRAATYLLKFLLICPHGAEFEPVPELPLHRWSSRSSELHATCNNMDDKKKIKMETKRLIKDELAKERKTQEFEQEVQKKLENGEDLYPCCDTSIWLRSCQKEITDPLEGKITGFLPNWLKGTLIRNGPGSWKVGDMTFNHLFDCSALLHRFAISRGRVTYQCRFLQSRTYKRNMAAQRIVVTEFGTKAVSDPCQTIFKRVSAFFSPGELLSDNAMISVYPFGDEFYTFTEAPIIHRIDPTTLDTLERVDVSKHVGIVNHTSHPLIMSDGTVYNLGLNISLIGPSYTIIKFPLPQMDNIGLSESKGLSSFEQATIVATIPVRWPLHPSYMHTFGITDHYFVVVEQPLTVSVPSMIKSQVTNSPLIESLRWYKDEQTMIYLIRRKDGKIHKTFVAEAFFYLHIINQYEEDNNIILDICTYRDASMLDCMYAESLKNIQKNPDYAKMFRGRPLRFVLPFADPTNNHCVDENSGLLCSTQTIIYHLNNGHHFVKPELLCDLGCETPKIHYDKHMGRPYRYFYAISSDVDAENPGTLIKVDTVNKTWKTWNEKNIFPSEPIFVPAPEPKSEDDGVVLSSLVWGKGLENQVGIIILDAITWKELARAEFTTPSAVPKEESVVKKPDLYREGGGSLKNNEFCPPTKCGI</sequence>
<proteinExistence type="inferred from homology"/>
<evidence type="ECO:0000256" key="5">
    <source>
        <dbReference type="PIRSR" id="PIRSR604294-1"/>
    </source>
</evidence>
<reference evidence="6" key="1">
    <citation type="submission" date="2020-11" db="EMBL/GenBank/DDBJ databases">
        <authorList>
            <person name="Tran Van P."/>
        </authorList>
    </citation>
    <scope>NUCLEOTIDE SEQUENCE</scope>
</reference>
<name>A0A7R9HJH2_9NEOP</name>
<comment type="cofactor">
    <cofactor evidence="5">
        <name>Fe(2+)</name>
        <dbReference type="ChEBI" id="CHEBI:29033"/>
    </cofactor>
    <text evidence="5">Binds 1 Fe(2+) ion per subunit.</text>
</comment>
<evidence type="ECO:0000256" key="1">
    <source>
        <dbReference type="ARBA" id="ARBA00006787"/>
    </source>
</evidence>
<gene>
    <name evidence="6" type="ORF">TMSB3V08_LOCUS1497</name>
</gene>
<evidence type="ECO:0000256" key="3">
    <source>
        <dbReference type="ARBA" id="ARBA00023002"/>
    </source>
</evidence>
<dbReference type="GO" id="GO:0003834">
    <property type="term" value="F:beta-carotene 15,15'-dioxygenase activity"/>
    <property type="evidence" value="ECO:0007669"/>
    <property type="project" value="TreeGrafter"/>
</dbReference>
<dbReference type="AlphaFoldDB" id="A0A7R9HJH2"/>
<feature type="binding site" evidence="5">
    <location>
        <position position="435"/>
    </location>
    <ligand>
        <name>Fe cation</name>
        <dbReference type="ChEBI" id="CHEBI:24875"/>
        <note>catalytic</note>
    </ligand>
</feature>
<organism evidence="6">
    <name type="scientific">Timema monikensis</name>
    <dbReference type="NCBI Taxonomy" id="170555"/>
    <lineage>
        <taxon>Eukaryota</taxon>
        <taxon>Metazoa</taxon>
        <taxon>Ecdysozoa</taxon>
        <taxon>Arthropoda</taxon>
        <taxon>Hexapoda</taxon>
        <taxon>Insecta</taxon>
        <taxon>Pterygota</taxon>
        <taxon>Neoptera</taxon>
        <taxon>Polyneoptera</taxon>
        <taxon>Phasmatodea</taxon>
        <taxon>Timematodea</taxon>
        <taxon>Timematoidea</taxon>
        <taxon>Timematidae</taxon>
        <taxon>Timema</taxon>
    </lineage>
</organism>
<keyword evidence="3" id="KW-0560">Oxidoreductase</keyword>
<dbReference type="PANTHER" id="PTHR10543:SF24">
    <property type="entry name" value="CAROTENOID ISOMEROOXYGENASE"/>
    <property type="match status" value="1"/>
</dbReference>
<dbReference type="PANTHER" id="PTHR10543">
    <property type="entry name" value="BETA-CAROTENE DIOXYGENASE"/>
    <property type="match status" value="1"/>
</dbReference>
<evidence type="ECO:0000256" key="2">
    <source>
        <dbReference type="ARBA" id="ARBA00022723"/>
    </source>
</evidence>
<dbReference type="GO" id="GO:0046872">
    <property type="term" value="F:metal ion binding"/>
    <property type="evidence" value="ECO:0007669"/>
    <property type="project" value="UniProtKB-KW"/>
</dbReference>